<dbReference type="Gene3D" id="2.180.10.10">
    <property type="entry name" value="RHS repeat-associated core"/>
    <property type="match status" value="1"/>
</dbReference>
<dbReference type="PANTHER" id="PTHR32305">
    <property type="match status" value="1"/>
</dbReference>
<reference evidence="1" key="2">
    <citation type="journal article" date="2021" name="Microbiome">
        <title>Successional dynamics and alternative stable states in a saline activated sludge microbial community over 9 years.</title>
        <authorList>
            <person name="Wang Y."/>
            <person name="Ye J."/>
            <person name="Ju F."/>
            <person name="Liu L."/>
            <person name="Boyd J.A."/>
            <person name="Deng Y."/>
            <person name="Parks D.H."/>
            <person name="Jiang X."/>
            <person name="Yin X."/>
            <person name="Woodcroft B.J."/>
            <person name="Tyson G.W."/>
            <person name="Hugenholtz P."/>
            <person name="Polz M.F."/>
            <person name="Zhang T."/>
        </authorList>
    </citation>
    <scope>NUCLEOTIDE SEQUENCE</scope>
    <source>
        <strain evidence="1">HKST-UBA10</strain>
    </source>
</reference>
<accession>A0A955RHY7</accession>
<comment type="caution">
    <text evidence="1">The sequence shown here is derived from an EMBL/GenBank/DDBJ whole genome shotgun (WGS) entry which is preliminary data.</text>
</comment>
<dbReference type="InterPro" id="IPR050708">
    <property type="entry name" value="T6SS_VgrG/RHS"/>
</dbReference>
<dbReference type="EMBL" id="JAGQLG010000090">
    <property type="protein sequence ID" value="MCA9382242.1"/>
    <property type="molecule type" value="Genomic_DNA"/>
</dbReference>
<dbReference type="NCBIfam" id="TIGR03696">
    <property type="entry name" value="Rhs_assc_core"/>
    <property type="match status" value="1"/>
</dbReference>
<gene>
    <name evidence="1" type="ORF">KC660_02430</name>
</gene>
<proteinExistence type="predicted"/>
<dbReference type="PANTHER" id="PTHR32305:SF15">
    <property type="entry name" value="PROTEIN RHSA-RELATED"/>
    <property type="match status" value="1"/>
</dbReference>
<dbReference type="InterPro" id="IPR022385">
    <property type="entry name" value="Rhs_assc_core"/>
</dbReference>
<evidence type="ECO:0000313" key="2">
    <source>
        <dbReference type="Proteomes" id="UP000782843"/>
    </source>
</evidence>
<protein>
    <submittedName>
        <fullName evidence="1">RHS repeat-associated core domain-containing protein</fullName>
    </submittedName>
</protein>
<sequence>MSSTDVSTLPVADTYTGQKIDSELDLMYYNARYYDPVRGRFIQADSVNDGLNRYMYVSGNPVNANDPSGNKLKEQDKELEDYIKHQDYIDTGIWGFARAFSTWDGNGESSQAACEWTDLCNNSNFTGWSTLSNSLFRHAEEARIIYSEFYDKTLFAQDELTIQPYYQQEGHQIETRWFSAYDYFPINNSQLTDINIALIITISAVENPETEGRIFTRSYVGEDAINYSVNKRSSSIINTLTYSDNTLANLSVTLRAYQGTYNGGGEFSALSLDRSTPNMEVLRHYNASPEWRRRVFDIYSSIYNFATRNEEEYGWLKDNILIN</sequence>
<name>A0A955RHY7_9BACT</name>
<evidence type="ECO:0000313" key="1">
    <source>
        <dbReference type="EMBL" id="MCA9382242.1"/>
    </source>
</evidence>
<dbReference type="Proteomes" id="UP000782843">
    <property type="component" value="Unassembled WGS sequence"/>
</dbReference>
<organism evidence="1 2">
    <name type="scientific">Candidatus Dojkabacteria bacterium</name>
    <dbReference type="NCBI Taxonomy" id="2099670"/>
    <lineage>
        <taxon>Bacteria</taxon>
        <taxon>Candidatus Dojkabacteria</taxon>
    </lineage>
</organism>
<reference evidence="1" key="1">
    <citation type="submission" date="2020-04" db="EMBL/GenBank/DDBJ databases">
        <authorList>
            <person name="Zhang T."/>
        </authorList>
    </citation>
    <scope>NUCLEOTIDE SEQUENCE</scope>
    <source>
        <strain evidence="1">HKST-UBA10</strain>
    </source>
</reference>
<dbReference type="AlphaFoldDB" id="A0A955RHY7"/>